<accession>A0ACB6YXE5</accession>
<protein>
    <submittedName>
        <fullName evidence="1">Kinase-like protein</fullName>
    </submittedName>
</protein>
<evidence type="ECO:0000313" key="2">
    <source>
        <dbReference type="Proteomes" id="UP000886501"/>
    </source>
</evidence>
<gene>
    <name evidence="1" type="ORF">BDM02DRAFT_3273644</name>
</gene>
<sequence length="500" mass="55674">MPNGNVRGYVRKNPETSRLQLLLDISRGLSFLHSLEIVHGDLKGDNILIDRSGCARLNDFGFTCIASLNCTETSASGFKGTCRWMAPELLSIEQNAGKSGISTRQSDIFALAMVTLEVFTGHVPFPENKQFIVTKRIMDGERPPRPQKTTRLGLSDEFWEVIQCSWAHKIEQRPLVETFVGFLEKATPEIAVLKELTEFDATSTEHIQKFSCMFEYGDNTLLGMREDETLILIEVFDRVLNSSLNDGQLRSRCLRGLQKVSARCGLLPKSYWIPSSSLVQQDEAFSAVGRVSSTCQRSVDGRLVVVKTISPDSVDDFNSFKRRLYTDAVMWKRLRHPNVTSFLGFRSDSPFSLVYLWTSDGNLSDYLREHPGVDKLGLLLGVARGLTYLHQYNMVHGNLTGRNILVDSDGAACISEYGLELVLHDEVSSESIPINVRWTAPEILSTENADKRVAFVDGGKLVDVYSFSMVMFEVLTGAIPFANESDEEIVEVGRCAAGAG</sequence>
<reference evidence="1" key="1">
    <citation type="submission" date="2019-10" db="EMBL/GenBank/DDBJ databases">
        <authorList>
            <consortium name="DOE Joint Genome Institute"/>
            <person name="Kuo A."/>
            <person name="Miyauchi S."/>
            <person name="Kiss E."/>
            <person name="Drula E."/>
            <person name="Kohler A."/>
            <person name="Sanchez-Garcia M."/>
            <person name="Andreopoulos B."/>
            <person name="Barry K.W."/>
            <person name="Bonito G."/>
            <person name="Buee M."/>
            <person name="Carver A."/>
            <person name="Chen C."/>
            <person name="Cichocki N."/>
            <person name="Clum A."/>
            <person name="Culley D."/>
            <person name="Crous P.W."/>
            <person name="Fauchery L."/>
            <person name="Girlanda M."/>
            <person name="Hayes R."/>
            <person name="Keri Z."/>
            <person name="Labutti K."/>
            <person name="Lipzen A."/>
            <person name="Lombard V."/>
            <person name="Magnuson J."/>
            <person name="Maillard F."/>
            <person name="Morin E."/>
            <person name="Murat C."/>
            <person name="Nolan M."/>
            <person name="Ohm R."/>
            <person name="Pangilinan J."/>
            <person name="Pereira M."/>
            <person name="Perotto S."/>
            <person name="Peter M."/>
            <person name="Riley R."/>
            <person name="Sitrit Y."/>
            <person name="Stielow B."/>
            <person name="Szollosi G."/>
            <person name="Zifcakova L."/>
            <person name="Stursova M."/>
            <person name="Spatafora J.W."/>
            <person name="Tedersoo L."/>
            <person name="Vaario L.-M."/>
            <person name="Yamada A."/>
            <person name="Yan M."/>
            <person name="Wang P."/>
            <person name="Xu J."/>
            <person name="Bruns T."/>
            <person name="Baldrian P."/>
            <person name="Vilgalys R."/>
            <person name="Henrissat B."/>
            <person name="Grigoriev I.V."/>
            <person name="Hibbett D."/>
            <person name="Nagy L.G."/>
            <person name="Martin F.M."/>
        </authorList>
    </citation>
    <scope>NUCLEOTIDE SEQUENCE</scope>
    <source>
        <strain evidence="1">P2</strain>
    </source>
</reference>
<proteinExistence type="predicted"/>
<keyword evidence="2" id="KW-1185">Reference proteome</keyword>
<evidence type="ECO:0000313" key="1">
    <source>
        <dbReference type="EMBL" id="KAF9641932.1"/>
    </source>
</evidence>
<organism evidence="1 2">
    <name type="scientific">Thelephora ganbajun</name>
    <name type="common">Ganba fungus</name>
    <dbReference type="NCBI Taxonomy" id="370292"/>
    <lineage>
        <taxon>Eukaryota</taxon>
        <taxon>Fungi</taxon>
        <taxon>Dikarya</taxon>
        <taxon>Basidiomycota</taxon>
        <taxon>Agaricomycotina</taxon>
        <taxon>Agaricomycetes</taxon>
        <taxon>Thelephorales</taxon>
        <taxon>Thelephoraceae</taxon>
        <taxon>Thelephora</taxon>
    </lineage>
</organism>
<dbReference type="Proteomes" id="UP000886501">
    <property type="component" value="Unassembled WGS sequence"/>
</dbReference>
<name>A0ACB6YXE5_THEGA</name>
<comment type="caution">
    <text evidence="1">The sequence shown here is derived from an EMBL/GenBank/DDBJ whole genome shotgun (WGS) entry which is preliminary data.</text>
</comment>
<dbReference type="EMBL" id="MU118898">
    <property type="protein sequence ID" value="KAF9641932.1"/>
    <property type="molecule type" value="Genomic_DNA"/>
</dbReference>
<reference evidence="1" key="2">
    <citation type="journal article" date="2020" name="Nat. Commun.">
        <title>Large-scale genome sequencing of mycorrhizal fungi provides insights into the early evolution of symbiotic traits.</title>
        <authorList>
            <person name="Miyauchi S."/>
            <person name="Kiss E."/>
            <person name="Kuo A."/>
            <person name="Drula E."/>
            <person name="Kohler A."/>
            <person name="Sanchez-Garcia M."/>
            <person name="Morin E."/>
            <person name="Andreopoulos B."/>
            <person name="Barry K.W."/>
            <person name="Bonito G."/>
            <person name="Buee M."/>
            <person name="Carver A."/>
            <person name="Chen C."/>
            <person name="Cichocki N."/>
            <person name="Clum A."/>
            <person name="Culley D."/>
            <person name="Crous P.W."/>
            <person name="Fauchery L."/>
            <person name="Girlanda M."/>
            <person name="Hayes R.D."/>
            <person name="Keri Z."/>
            <person name="LaButti K."/>
            <person name="Lipzen A."/>
            <person name="Lombard V."/>
            <person name="Magnuson J."/>
            <person name="Maillard F."/>
            <person name="Murat C."/>
            <person name="Nolan M."/>
            <person name="Ohm R.A."/>
            <person name="Pangilinan J."/>
            <person name="Pereira M.F."/>
            <person name="Perotto S."/>
            <person name="Peter M."/>
            <person name="Pfister S."/>
            <person name="Riley R."/>
            <person name="Sitrit Y."/>
            <person name="Stielow J.B."/>
            <person name="Szollosi G."/>
            <person name="Zifcakova L."/>
            <person name="Stursova M."/>
            <person name="Spatafora J.W."/>
            <person name="Tedersoo L."/>
            <person name="Vaario L.M."/>
            <person name="Yamada A."/>
            <person name="Yan M."/>
            <person name="Wang P."/>
            <person name="Xu J."/>
            <person name="Bruns T."/>
            <person name="Baldrian P."/>
            <person name="Vilgalys R."/>
            <person name="Dunand C."/>
            <person name="Henrissat B."/>
            <person name="Grigoriev I.V."/>
            <person name="Hibbett D."/>
            <person name="Nagy L.G."/>
            <person name="Martin F.M."/>
        </authorList>
    </citation>
    <scope>NUCLEOTIDE SEQUENCE</scope>
    <source>
        <strain evidence="1">P2</strain>
    </source>
</reference>